<comment type="caution">
    <text evidence="2">The sequence shown here is derived from an EMBL/GenBank/DDBJ whole genome shotgun (WGS) entry which is preliminary data.</text>
</comment>
<accession>A0A1B7M2Z9</accession>
<evidence type="ECO:0000313" key="2">
    <source>
        <dbReference type="EMBL" id="OAV62955.1"/>
    </source>
</evidence>
<dbReference type="EMBL" id="LXEY01000006">
    <property type="protein sequence ID" value="OAV62955.1"/>
    <property type="molecule type" value="Genomic_DNA"/>
</dbReference>
<evidence type="ECO:0000313" key="3">
    <source>
        <dbReference type="Proteomes" id="UP000078292"/>
    </source>
</evidence>
<evidence type="ECO:0000256" key="1">
    <source>
        <dbReference type="SAM" id="MobiDB-lite"/>
    </source>
</evidence>
<keyword evidence="3" id="KW-1185">Reference proteome</keyword>
<feature type="compositionally biased region" description="Acidic residues" evidence="1">
    <location>
        <begin position="154"/>
        <end position="170"/>
    </location>
</feature>
<proteinExistence type="predicted"/>
<protein>
    <submittedName>
        <fullName evidence="2">Uncharacterized protein</fullName>
    </submittedName>
</protein>
<name>A0A1B7M2Z9_9MICC</name>
<gene>
    <name evidence="2" type="ORF">A6F49_03920</name>
</gene>
<organism evidence="2 3">
    <name type="scientific">Enteractinococcus helveticum</name>
    <dbReference type="NCBI Taxonomy" id="1837282"/>
    <lineage>
        <taxon>Bacteria</taxon>
        <taxon>Bacillati</taxon>
        <taxon>Actinomycetota</taxon>
        <taxon>Actinomycetes</taxon>
        <taxon>Micrococcales</taxon>
        <taxon>Micrococcaceae</taxon>
    </lineage>
</organism>
<reference evidence="2 3" key="1">
    <citation type="submission" date="2016-04" db="EMBL/GenBank/DDBJ databases">
        <title>First whole genome shotgun sequence of the bacterium Enteractinococcus sp. strain UASWS1574.</title>
        <authorList>
            <person name="Crovadore J."/>
            <person name="Chablais R."/>
            <person name="Lefort F."/>
        </authorList>
    </citation>
    <scope>NUCLEOTIDE SEQUENCE [LARGE SCALE GENOMIC DNA]</scope>
    <source>
        <strain evidence="2 3">UASWS1574</strain>
    </source>
</reference>
<dbReference type="Proteomes" id="UP000078292">
    <property type="component" value="Unassembled WGS sequence"/>
</dbReference>
<feature type="region of interest" description="Disordered" evidence="1">
    <location>
        <begin position="149"/>
        <end position="170"/>
    </location>
</feature>
<sequence length="170" mass="18536">MICESKLCLAVFHRCVKVGFVKKIGMFVVGMFLLVGTSCASPDTTAGEGFKGDVPGSAYSRDGMWAAFADWEERTFYITTLGSSNCPLIAQPLTEAAYPQAPITVATQRREDEAGFCTADLQSYTSKIAMPDHLEYSLEVEIRLQGFPDSITLDGDDSETSTDQAPEYDC</sequence>
<dbReference type="AlphaFoldDB" id="A0A1B7M2Z9"/>